<keyword evidence="2" id="KW-1185">Reference proteome</keyword>
<sequence>MVERSLPKPRLRSQLPILMRNSDELQIGSVDALVLRGSSPALNRALRLLDGSHSLDRIALDSGLTLPEVRSLVARLRREGLLVPPRPAAPPLVRLLGAGRLARAFAEAYAESGAGDLLLVEPAPAPATEYATPHLLPTGAETLRAHLRARGHHRVRCAPHWYRPEGPEPTLTVIAFDRPECDRAVTDTMVRSDQPHLFVRPLDDGVIVGPFVVPGETCCTRCQDLVRARDSAWPQVLAQLCRVEIRPTPELTAWAATTALLQVRAWLAGVPPETLGATLETRPGNWALAQRHWPHHPDCGCGELRLAG</sequence>
<evidence type="ECO:0008006" key="3">
    <source>
        <dbReference type="Google" id="ProtNLM"/>
    </source>
</evidence>
<organism evidence="1 2">
    <name type="scientific">Ammonicoccus fulvus</name>
    <dbReference type="NCBI Taxonomy" id="3138240"/>
    <lineage>
        <taxon>Bacteria</taxon>
        <taxon>Bacillati</taxon>
        <taxon>Actinomycetota</taxon>
        <taxon>Actinomycetes</taxon>
        <taxon>Propionibacteriales</taxon>
        <taxon>Propionibacteriaceae</taxon>
        <taxon>Ammonicoccus</taxon>
    </lineage>
</organism>
<dbReference type="EMBL" id="CP154795">
    <property type="protein sequence ID" value="XAN07279.1"/>
    <property type="molecule type" value="Genomic_DNA"/>
</dbReference>
<proteinExistence type="predicted"/>
<reference evidence="1 2" key="1">
    <citation type="submission" date="2024-04" db="EMBL/GenBank/DDBJ databases">
        <title>Isolation of an actinomycete strain from pig manure.</title>
        <authorList>
            <person name="Gong T."/>
            <person name="Yu Z."/>
            <person name="An M."/>
            <person name="Wei C."/>
            <person name="Yang W."/>
            <person name="Liu L."/>
        </authorList>
    </citation>
    <scope>NUCLEOTIDE SEQUENCE [LARGE SCALE GENOMIC DNA]</scope>
    <source>
        <strain evidence="1 2">ZF39</strain>
    </source>
</reference>
<evidence type="ECO:0000313" key="1">
    <source>
        <dbReference type="EMBL" id="XAN07279.1"/>
    </source>
</evidence>
<dbReference type="Proteomes" id="UP001442841">
    <property type="component" value="Chromosome"/>
</dbReference>
<gene>
    <name evidence="1" type="ORF">AADG42_08225</name>
</gene>
<dbReference type="Gene3D" id="3.40.50.720">
    <property type="entry name" value="NAD(P)-binding Rossmann-like Domain"/>
    <property type="match status" value="1"/>
</dbReference>
<accession>A0ABZ3FRA9</accession>
<protein>
    <recommendedName>
        <fullName evidence="3">Bacteriocin biosynthesis cyclodehydratase domain-containing protein</fullName>
    </recommendedName>
</protein>
<evidence type="ECO:0000313" key="2">
    <source>
        <dbReference type="Proteomes" id="UP001442841"/>
    </source>
</evidence>
<name>A0ABZ3FRA9_9ACTN</name>
<dbReference type="RefSeq" id="WP_425308732.1">
    <property type="nucleotide sequence ID" value="NZ_CP154795.1"/>
</dbReference>